<organism evidence="1 2">
    <name type="scientific">Schaalia hyovaginalis</name>
    <dbReference type="NCBI Taxonomy" id="29316"/>
    <lineage>
        <taxon>Bacteria</taxon>
        <taxon>Bacillati</taxon>
        <taxon>Actinomycetota</taxon>
        <taxon>Actinomycetes</taxon>
        <taxon>Actinomycetales</taxon>
        <taxon>Actinomycetaceae</taxon>
        <taxon>Schaalia</taxon>
    </lineage>
</organism>
<dbReference type="Proteomes" id="UP000617426">
    <property type="component" value="Unassembled WGS sequence"/>
</dbReference>
<dbReference type="EMBL" id="JACHMK010000001">
    <property type="protein sequence ID" value="MBB6333483.1"/>
    <property type="molecule type" value="Genomic_DNA"/>
</dbReference>
<proteinExistence type="predicted"/>
<sequence>MAGHDFDVDLEALLTAANRSSELVELKRDMDVDDYVPTEAALACDTVWSAVDEFQDRWERGINAMTDDISEVSGRLAKVAANYAEYVQRSAETMAHLRGIMASLPQRPLAGE</sequence>
<name>A0A923E234_9ACTO</name>
<evidence type="ECO:0000313" key="2">
    <source>
        <dbReference type="Proteomes" id="UP000617426"/>
    </source>
</evidence>
<dbReference type="RefSeq" id="WP_184451201.1">
    <property type="nucleotide sequence ID" value="NZ_JACHMK010000001.1"/>
</dbReference>
<dbReference type="AlphaFoldDB" id="A0A923E234"/>
<evidence type="ECO:0000313" key="1">
    <source>
        <dbReference type="EMBL" id="MBB6333483.1"/>
    </source>
</evidence>
<keyword evidence="2" id="KW-1185">Reference proteome</keyword>
<reference evidence="1" key="1">
    <citation type="submission" date="2020-08" db="EMBL/GenBank/DDBJ databases">
        <title>Sequencing the genomes of 1000 actinobacteria strains.</title>
        <authorList>
            <person name="Klenk H.-P."/>
        </authorList>
    </citation>
    <scope>NUCLEOTIDE SEQUENCE</scope>
    <source>
        <strain evidence="1">DSM 10695</strain>
    </source>
</reference>
<comment type="caution">
    <text evidence="1">The sequence shown here is derived from an EMBL/GenBank/DDBJ whole genome shotgun (WGS) entry which is preliminary data.</text>
</comment>
<gene>
    <name evidence="1" type="ORF">HD592_000048</name>
</gene>
<protein>
    <submittedName>
        <fullName evidence="1">Uncharacterized protein</fullName>
    </submittedName>
</protein>
<accession>A0A923E234</accession>